<dbReference type="InterPro" id="IPR006569">
    <property type="entry name" value="CID_dom"/>
</dbReference>
<dbReference type="Gene3D" id="1.25.40.90">
    <property type="match status" value="1"/>
</dbReference>
<evidence type="ECO:0000313" key="3">
    <source>
        <dbReference type="EMBL" id="KAF8479805.1"/>
    </source>
</evidence>
<dbReference type="OrthoDB" id="79367at2759"/>
<feature type="compositionally biased region" description="Low complexity" evidence="1">
    <location>
        <begin position="540"/>
        <end position="551"/>
    </location>
</feature>
<comment type="caution">
    <text evidence="3">The sequence shown here is derived from an EMBL/GenBank/DDBJ whole genome shotgun (WGS) entry which is preliminary data.</text>
</comment>
<dbReference type="InterPro" id="IPR008942">
    <property type="entry name" value="ENTH_VHS"/>
</dbReference>
<reference evidence="3" key="2">
    <citation type="journal article" date="2020" name="Nat. Commun.">
        <title>Large-scale genome sequencing of mycorrhizal fungi provides insights into the early evolution of symbiotic traits.</title>
        <authorList>
            <person name="Miyauchi S."/>
            <person name="Kiss E."/>
            <person name="Kuo A."/>
            <person name="Drula E."/>
            <person name="Kohler A."/>
            <person name="Sanchez-Garcia M."/>
            <person name="Morin E."/>
            <person name="Andreopoulos B."/>
            <person name="Barry K.W."/>
            <person name="Bonito G."/>
            <person name="Buee M."/>
            <person name="Carver A."/>
            <person name="Chen C."/>
            <person name="Cichocki N."/>
            <person name="Clum A."/>
            <person name="Culley D."/>
            <person name="Crous P.W."/>
            <person name="Fauchery L."/>
            <person name="Girlanda M."/>
            <person name="Hayes R.D."/>
            <person name="Keri Z."/>
            <person name="LaButti K."/>
            <person name="Lipzen A."/>
            <person name="Lombard V."/>
            <person name="Magnuson J."/>
            <person name="Maillard F."/>
            <person name="Murat C."/>
            <person name="Nolan M."/>
            <person name="Ohm R.A."/>
            <person name="Pangilinan J."/>
            <person name="Pereira M.F."/>
            <person name="Perotto S."/>
            <person name="Peter M."/>
            <person name="Pfister S."/>
            <person name="Riley R."/>
            <person name="Sitrit Y."/>
            <person name="Stielow J.B."/>
            <person name="Szollosi G."/>
            <person name="Zifcakova L."/>
            <person name="Stursova M."/>
            <person name="Spatafora J.W."/>
            <person name="Tedersoo L."/>
            <person name="Vaario L.M."/>
            <person name="Yamada A."/>
            <person name="Yan M."/>
            <person name="Wang P."/>
            <person name="Xu J."/>
            <person name="Bruns T."/>
            <person name="Baldrian P."/>
            <person name="Vilgalys R."/>
            <person name="Dunand C."/>
            <person name="Henrissat B."/>
            <person name="Grigoriev I.V."/>
            <person name="Hibbett D."/>
            <person name="Nagy L.G."/>
            <person name="Martin F.M."/>
        </authorList>
    </citation>
    <scope>NUCLEOTIDE SEQUENCE</scope>
    <source>
        <strain evidence="3">Prilba</strain>
    </source>
</reference>
<dbReference type="AlphaFoldDB" id="A0A9P5T8J9"/>
<gene>
    <name evidence="3" type="ORF">DFH94DRAFT_746035</name>
</gene>
<dbReference type="EMBL" id="WHVB01000009">
    <property type="protein sequence ID" value="KAF8479805.1"/>
    <property type="molecule type" value="Genomic_DNA"/>
</dbReference>
<proteinExistence type="predicted"/>
<evidence type="ECO:0000259" key="2">
    <source>
        <dbReference type="PROSITE" id="PS51391"/>
    </source>
</evidence>
<evidence type="ECO:0000313" key="4">
    <source>
        <dbReference type="Proteomes" id="UP000759537"/>
    </source>
</evidence>
<feature type="compositionally biased region" description="Basic and acidic residues" evidence="1">
    <location>
        <begin position="396"/>
        <end position="405"/>
    </location>
</feature>
<sequence length="676" mass="71739">MASLEEFESALKDVVSTKRASVSKMNRLSDAAKKCFENDAQMVSMLYRTHKSLQPQFKVPSLYAFDALARAARAHALKHGFTGDAKSGNSATFLLKLEAVLEGLFQDMMGSTVPEGKEKAKKILDIWIKSTTFPPAVLTRLENVLKGDDAPVPAPLSDAVIEPVIRSAPPQAALNLPANAETPADPAASVQATLLALLSQASNVPMSTDGPQTTANNVQSAQVHLPHLDANQLKLFQQLTQSVNSEVTTPPIQTLPPPLPAPTSESEFVAGPSNPPAYWNNLRNAPDKPWDASQVVEENNYHGHRGRFRGGYRSRGRGRNGDRDRDGYRDRFHDTARSPPAGHGRNSRSRSPSRSRYGGAGRRDVKPYSPPHRPSLTDQADHDADTSSSHLPGVDEFGREIRPSSDDDGSETPDNLKSRPAPPPPTALAHLSPTSAPEVEGVPVSGEQEPSAIATPQAAASAIETLHHDTGEAGLQSFDYSSFDPTLPSSWEALGNAWAATNGRQPLQEELMMFVMEFTVSMANQVLPSGPAAPAAQANQWTGQGQRWTGGEPRGGGPPPRGGRGRGGAFGTRGGGRRGFNSGGNGGQTRWDYGGDGYADMDANGTDAIVLGEHTNDVHSSSSGWAAQDAHEQVAQAGPGEEGDGQMGSLGASGASGGRMQKVGDNWVFVRDDGSS</sequence>
<name>A0A9P5T8J9_9AGAM</name>
<accession>A0A9P5T8J9</accession>
<keyword evidence="4" id="KW-1185">Reference proteome</keyword>
<feature type="region of interest" description="Disordered" evidence="1">
    <location>
        <begin position="616"/>
        <end position="676"/>
    </location>
</feature>
<protein>
    <recommendedName>
        <fullName evidence="2">CID domain-containing protein</fullName>
    </recommendedName>
</protein>
<dbReference type="Pfam" id="PF04818">
    <property type="entry name" value="CID"/>
    <property type="match status" value="1"/>
</dbReference>
<feature type="domain" description="CID" evidence="2">
    <location>
        <begin position="1"/>
        <end position="149"/>
    </location>
</feature>
<feature type="compositionally biased region" description="Gly residues" evidence="1">
    <location>
        <begin position="565"/>
        <end position="587"/>
    </location>
</feature>
<feature type="compositionally biased region" description="Basic and acidic residues" evidence="1">
    <location>
        <begin position="319"/>
        <end position="336"/>
    </location>
</feature>
<dbReference type="SMART" id="SM00582">
    <property type="entry name" value="RPR"/>
    <property type="match status" value="1"/>
</dbReference>
<feature type="compositionally biased region" description="Basic residues" evidence="1">
    <location>
        <begin position="302"/>
        <end position="318"/>
    </location>
</feature>
<organism evidence="3 4">
    <name type="scientific">Russula ochroleuca</name>
    <dbReference type="NCBI Taxonomy" id="152965"/>
    <lineage>
        <taxon>Eukaryota</taxon>
        <taxon>Fungi</taxon>
        <taxon>Dikarya</taxon>
        <taxon>Basidiomycota</taxon>
        <taxon>Agaricomycotina</taxon>
        <taxon>Agaricomycetes</taxon>
        <taxon>Russulales</taxon>
        <taxon>Russulaceae</taxon>
        <taxon>Russula</taxon>
    </lineage>
</organism>
<feature type="region of interest" description="Disordered" evidence="1">
    <location>
        <begin position="531"/>
        <end position="588"/>
    </location>
</feature>
<feature type="region of interest" description="Disordered" evidence="1">
    <location>
        <begin position="301"/>
        <end position="453"/>
    </location>
</feature>
<dbReference type="SUPFAM" id="SSF48464">
    <property type="entry name" value="ENTH/VHS domain"/>
    <property type="match status" value="1"/>
</dbReference>
<feature type="region of interest" description="Disordered" evidence="1">
    <location>
        <begin position="245"/>
        <end position="285"/>
    </location>
</feature>
<dbReference type="PROSITE" id="PS51391">
    <property type="entry name" value="CID"/>
    <property type="match status" value="1"/>
</dbReference>
<reference evidence="3" key="1">
    <citation type="submission" date="2019-10" db="EMBL/GenBank/DDBJ databases">
        <authorList>
            <consortium name="DOE Joint Genome Institute"/>
            <person name="Kuo A."/>
            <person name="Miyauchi S."/>
            <person name="Kiss E."/>
            <person name="Drula E."/>
            <person name="Kohler A."/>
            <person name="Sanchez-Garcia M."/>
            <person name="Andreopoulos B."/>
            <person name="Barry K.W."/>
            <person name="Bonito G."/>
            <person name="Buee M."/>
            <person name="Carver A."/>
            <person name="Chen C."/>
            <person name="Cichocki N."/>
            <person name="Clum A."/>
            <person name="Culley D."/>
            <person name="Crous P.W."/>
            <person name="Fauchery L."/>
            <person name="Girlanda M."/>
            <person name="Hayes R."/>
            <person name="Keri Z."/>
            <person name="LaButti K."/>
            <person name="Lipzen A."/>
            <person name="Lombard V."/>
            <person name="Magnuson J."/>
            <person name="Maillard F."/>
            <person name="Morin E."/>
            <person name="Murat C."/>
            <person name="Nolan M."/>
            <person name="Ohm R."/>
            <person name="Pangilinan J."/>
            <person name="Pereira M."/>
            <person name="Perotto S."/>
            <person name="Peter M."/>
            <person name="Riley R."/>
            <person name="Sitrit Y."/>
            <person name="Stielow B."/>
            <person name="Szollosi G."/>
            <person name="Zifcakova L."/>
            <person name="Stursova M."/>
            <person name="Spatafora J.W."/>
            <person name="Tedersoo L."/>
            <person name="Vaario L.-M."/>
            <person name="Yamada A."/>
            <person name="Yan M."/>
            <person name="Wang P."/>
            <person name="Xu J."/>
            <person name="Bruns T."/>
            <person name="Baldrian P."/>
            <person name="Vilgalys R."/>
            <person name="Henrissat B."/>
            <person name="Grigoriev I.V."/>
            <person name="Hibbett D."/>
            <person name="Nagy L.G."/>
            <person name="Martin F.M."/>
        </authorList>
    </citation>
    <scope>NUCLEOTIDE SEQUENCE</scope>
    <source>
        <strain evidence="3">Prilba</strain>
    </source>
</reference>
<evidence type="ECO:0000256" key="1">
    <source>
        <dbReference type="SAM" id="MobiDB-lite"/>
    </source>
</evidence>
<dbReference type="Proteomes" id="UP000759537">
    <property type="component" value="Unassembled WGS sequence"/>
</dbReference>